<dbReference type="PANTHER" id="PTHR45653">
    <property type="entry name" value="DEDICATOR OF CYTOKINESIS"/>
    <property type="match status" value="1"/>
</dbReference>
<evidence type="ECO:0000313" key="3">
    <source>
        <dbReference type="Proteomes" id="UP000314982"/>
    </source>
</evidence>
<dbReference type="GO" id="GO:0007264">
    <property type="term" value="P:small GTPase-mediated signal transduction"/>
    <property type="evidence" value="ECO:0007669"/>
    <property type="project" value="InterPro"/>
</dbReference>
<sequence>MKALEYIFKFIVRSRVLFNQLYENKGEVDFMESLRNLFTSFNDMMNINSENTGMVKVGHHSYSLSLLQSDAFLCFHGILSVMSPCVYQSLVLISCPVCVIIRGRPIRIFQYRYRLLEDQKKPIPINIYKTKIG</sequence>
<dbReference type="GO" id="GO:0005886">
    <property type="term" value="C:plasma membrane"/>
    <property type="evidence" value="ECO:0007669"/>
    <property type="project" value="TreeGrafter"/>
</dbReference>
<dbReference type="Ensembl" id="ENSHHUT00000043507.1">
    <property type="protein sequence ID" value="ENSHHUP00000041908.1"/>
    <property type="gene ID" value="ENSHHUG00000025874.1"/>
</dbReference>
<dbReference type="Pfam" id="PF23554">
    <property type="entry name" value="TPR_DOCK"/>
    <property type="match status" value="1"/>
</dbReference>
<dbReference type="PANTHER" id="PTHR45653:SF1">
    <property type="entry name" value="DEDICATOR OF CYTOKINESIS PROTEIN 1"/>
    <property type="match status" value="1"/>
</dbReference>
<protein>
    <recommendedName>
        <fullName evidence="1">Dedicator of cytokinesis TPR repeats region domain-containing protein</fullName>
    </recommendedName>
</protein>
<reference evidence="3" key="1">
    <citation type="submission" date="2018-06" db="EMBL/GenBank/DDBJ databases">
        <title>Genome assembly of Danube salmon.</title>
        <authorList>
            <person name="Macqueen D.J."/>
            <person name="Gundappa M.K."/>
        </authorList>
    </citation>
    <scope>NUCLEOTIDE SEQUENCE [LARGE SCALE GENOMIC DNA]</scope>
</reference>
<organism evidence="2 3">
    <name type="scientific">Hucho hucho</name>
    <name type="common">huchen</name>
    <dbReference type="NCBI Taxonomy" id="62062"/>
    <lineage>
        <taxon>Eukaryota</taxon>
        <taxon>Metazoa</taxon>
        <taxon>Chordata</taxon>
        <taxon>Craniata</taxon>
        <taxon>Vertebrata</taxon>
        <taxon>Euteleostomi</taxon>
        <taxon>Actinopterygii</taxon>
        <taxon>Neopterygii</taxon>
        <taxon>Teleostei</taxon>
        <taxon>Protacanthopterygii</taxon>
        <taxon>Salmoniformes</taxon>
        <taxon>Salmonidae</taxon>
        <taxon>Salmoninae</taxon>
        <taxon>Hucho</taxon>
    </lineage>
</organism>
<dbReference type="GeneTree" id="ENSGT00940000154974"/>
<evidence type="ECO:0000313" key="2">
    <source>
        <dbReference type="Ensembl" id="ENSHHUP00000041908.1"/>
    </source>
</evidence>
<reference evidence="2" key="2">
    <citation type="submission" date="2025-08" db="UniProtKB">
        <authorList>
            <consortium name="Ensembl"/>
        </authorList>
    </citation>
    <scope>IDENTIFICATION</scope>
</reference>
<accession>A0A4W5MVL9</accession>
<reference evidence="2" key="3">
    <citation type="submission" date="2025-09" db="UniProtKB">
        <authorList>
            <consortium name="Ensembl"/>
        </authorList>
    </citation>
    <scope>IDENTIFICATION</scope>
</reference>
<dbReference type="GO" id="GO:0007520">
    <property type="term" value="P:myoblast fusion"/>
    <property type="evidence" value="ECO:0007669"/>
    <property type="project" value="TreeGrafter"/>
</dbReference>
<dbReference type="InterPro" id="IPR056372">
    <property type="entry name" value="TPR_DOCK"/>
</dbReference>
<feature type="domain" description="Dedicator of cytokinesis TPR repeats region" evidence="1">
    <location>
        <begin position="1"/>
        <end position="67"/>
    </location>
</feature>
<keyword evidence="3" id="KW-1185">Reference proteome</keyword>
<dbReference type="GO" id="GO:0005085">
    <property type="term" value="F:guanyl-nucleotide exchange factor activity"/>
    <property type="evidence" value="ECO:0007669"/>
    <property type="project" value="InterPro"/>
</dbReference>
<dbReference type="AlphaFoldDB" id="A0A4W5MVL9"/>
<dbReference type="GO" id="GO:0005737">
    <property type="term" value="C:cytoplasm"/>
    <property type="evidence" value="ECO:0007669"/>
    <property type="project" value="TreeGrafter"/>
</dbReference>
<dbReference type="Proteomes" id="UP000314982">
    <property type="component" value="Unassembled WGS sequence"/>
</dbReference>
<evidence type="ECO:0000259" key="1">
    <source>
        <dbReference type="Pfam" id="PF23554"/>
    </source>
</evidence>
<dbReference type="InterPro" id="IPR026791">
    <property type="entry name" value="DOCK"/>
</dbReference>
<dbReference type="GO" id="GO:0016477">
    <property type="term" value="P:cell migration"/>
    <property type="evidence" value="ECO:0007669"/>
    <property type="project" value="TreeGrafter"/>
</dbReference>
<dbReference type="GO" id="GO:0031267">
    <property type="term" value="F:small GTPase binding"/>
    <property type="evidence" value="ECO:0007669"/>
    <property type="project" value="TreeGrafter"/>
</dbReference>
<name>A0A4W5MVL9_9TELE</name>
<proteinExistence type="predicted"/>